<accession>A0ABP8MAV2</accession>
<proteinExistence type="inferred from homology"/>
<evidence type="ECO:0000313" key="4">
    <source>
        <dbReference type="Proteomes" id="UP001501508"/>
    </source>
</evidence>
<organism evidence="3 4">
    <name type="scientific">Ravibacter arvi</name>
    <dbReference type="NCBI Taxonomy" id="2051041"/>
    <lineage>
        <taxon>Bacteria</taxon>
        <taxon>Pseudomonadati</taxon>
        <taxon>Bacteroidota</taxon>
        <taxon>Cytophagia</taxon>
        <taxon>Cytophagales</taxon>
        <taxon>Spirosomataceae</taxon>
        <taxon>Ravibacter</taxon>
    </lineage>
</organism>
<dbReference type="CDD" id="cd06239">
    <property type="entry name" value="M14-like"/>
    <property type="match status" value="1"/>
</dbReference>
<dbReference type="Pfam" id="PF00246">
    <property type="entry name" value="Peptidase_M14"/>
    <property type="match status" value="1"/>
</dbReference>
<reference evidence="4" key="1">
    <citation type="journal article" date="2019" name="Int. J. Syst. Evol. Microbiol.">
        <title>The Global Catalogue of Microorganisms (GCM) 10K type strain sequencing project: providing services to taxonomists for standard genome sequencing and annotation.</title>
        <authorList>
            <consortium name="The Broad Institute Genomics Platform"/>
            <consortium name="The Broad Institute Genome Sequencing Center for Infectious Disease"/>
            <person name="Wu L."/>
            <person name="Ma J."/>
        </authorList>
    </citation>
    <scope>NUCLEOTIDE SEQUENCE [LARGE SCALE GENOMIC DNA]</scope>
    <source>
        <strain evidence="4">JCM 31920</strain>
    </source>
</reference>
<evidence type="ECO:0000259" key="2">
    <source>
        <dbReference type="PROSITE" id="PS52035"/>
    </source>
</evidence>
<evidence type="ECO:0000313" key="3">
    <source>
        <dbReference type="EMBL" id="GAA4447600.1"/>
    </source>
</evidence>
<dbReference type="SUPFAM" id="SSF53187">
    <property type="entry name" value="Zn-dependent exopeptidases"/>
    <property type="match status" value="1"/>
</dbReference>
<gene>
    <name evidence="3" type="ORF">GCM10023091_42780</name>
</gene>
<protein>
    <submittedName>
        <fullName evidence="3">M14 family metallopeptidase</fullName>
    </submittedName>
</protein>
<dbReference type="Proteomes" id="UP001501508">
    <property type="component" value="Unassembled WGS sequence"/>
</dbReference>
<dbReference type="InterPro" id="IPR000834">
    <property type="entry name" value="Peptidase_M14"/>
</dbReference>
<evidence type="ECO:0000256" key="1">
    <source>
        <dbReference type="PROSITE-ProRule" id="PRU01379"/>
    </source>
</evidence>
<comment type="caution">
    <text evidence="3">The sequence shown here is derived from an EMBL/GenBank/DDBJ whole genome shotgun (WGS) entry which is preliminary data.</text>
</comment>
<name>A0ABP8MAV2_9BACT</name>
<dbReference type="Gene3D" id="3.40.630.10">
    <property type="entry name" value="Zn peptidases"/>
    <property type="match status" value="1"/>
</dbReference>
<dbReference type="PROSITE" id="PS52035">
    <property type="entry name" value="PEPTIDASE_M14"/>
    <property type="match status" value="1"/>
</dbReference>
<keyword evidence="4" id="KW-1185">Reference proteome</keyword>
<feature type="domain" description="Peptidase M14" evidence="2">
    <location>
        <begin position="30"/>
        <end position="286"/>
    </location>
</feature>
<dbReference type="EMBL" id="BAABEY010000036">
    <property type="protein sequence ID" value="GAA4447600.1"/>
    <property type="molecule type" value="Genomic_DNA"/>
</dbReference>
<dbReference type="RefSeq" id="WP_345032990.1">
    <property type="nucleotide sequence ID" value="NZ_BAABEY010000036.1"/>
</dbReference>
<comment type="similarity">
    <text evidence="1">Belongs to the peptidase M14 family.</text>
</comment>
<comment type="caution">
    <text evidence="1">Lacks conserved residue(s) required for the propagation of feature annotation.</text>
</comment>
<sequence length="410" mass="46141">MEQEAAAVVNDSVRLYEAFESFREPVLTRRRFRQEQILPLIERRRRDSGWEVTTAGYSFEGRPVQMLKTGKGRAKILLWSQMHGDEPTATMALFDIFNFFDRDDPGFAAFKHRILSEVTLYFVPMLNPDGAERYQRQTAQMIDMNRDALALQTPEGRILKGLIEDLKPEFGFNLHDQNPRYTAGKSGKLATISFLATSYDEALSVNDVRLRSMQLIAAMNEVLQQFIPGQVGRFSDEHEPRAFGDNIQKWGTTLVLVESGGYAGDPEKQYVRRLNFVALLTGLAAIADRTYARKQIGDYEAIPQNERNAYDLIIRGVGIEMAGKTFFVDIGIDRVEKNGHGDDGFKVESSVEEMGDLRTKSGIEEYCGNGLWVDPASLPLALGERADFLLMRDGKPHATVENGVVIASRI</sequence>